<reference evidence="1" key="1">
    <citation type="journal article" date="2021" name="Front. Microbiol.">
        <title>Cellular and Genomic Properties of Haloferax gibbonsii LR2-5, the Host of Euryarchaeal Virus HFTV1.</title>
        <authorList>
            <person name="Tittes C."/>
            <person name="Schwarzer S."/>
            <person name="Pfeiffer F."/>
            <person name="Dyall-Smith M."/>
            <person name="Rodriguez-Franco M."/>
            <person name="Oksanen H.M."/>
            <person name="Quax T.E.F."/>
        </authorList>
    </citation>
    <scope>NUCLEOTIDE SEQUENCE</scope>
    <source>
        <strain evidence="1">LR2-5</strain>
    </source>
</reference>
<organism evidence="1 2">
    <name type="scientific">Haloferax gibbonsii</name>
    <dbReference type="NCBI Taxonomy" id="35746"/>
    <lineage>
        <taxon>Archaea</taxon>
        <taxon>Methanobacteriati</taxon>
        <taxon>Methanobacteriota</taxon>
        <taxon>Stenosarchaea group</taxon>
        <taxon>Halobacteria</taxon>
        <taxon>Halobacteriales</taxon>
        <taxon>Haloferacaceae</taxon>
        <taxon>Haloferax</taxon>
    </lineage>
</organism>
<protein>
    <recommendedName>
        <fullName evidence="3">Lipoprotein</fullName>
    </recommendedName>
</protein>
<sequence>MPSRRAYLAGLITASTSSFVGCTALIESDPLHKVEMDNNTGEDIEAAVEVSDSENNVLFTHTFSMKAGNMDEGAEPFDGEPERISITVGEEESLTAPWPTRVTEVRVGERPEIIGEAVCTQGGQEPTGVLVRLSSPVHAVLGPTCGTFQ</sequence>
<proteinExistence type="predicted"/>
<dbReference type="Proteomes" id="UP000663064">
    <property type="component" value="Chromosome"/>
</dbReference>
<dbReference type="AlphaFoldDB" id="A0A871BI58"/>
<dbReference type="EMBL" id="CP063205">
    <property type="protein sequence ID" value="QOS12728.1"/>
    <property type="molecule type" value="Genomic_DNA"/>
</dbReference>
<accession>A0A871BI58</accession>
<evidence type="ECO:0000313" key="2">
    <source>
        <dbReference type="Proteomes" id="UP000663064"/>
    </source>
</evidence>
<dbReference type="PROSITE" id="PS51257">
    <property type="entry name" value="PROKAR_LIPOPROTEIN"/>
    <property type="match status" value="1"/>
</dbReference>
<gene>
    <name evidence="1" type="ORF">HfgLR_12995</name>
</gene>
<dbReference type="GeneID" id="59460255"/>
<dbReference type="RefSeq" id="WP_193492590.1">
    <property type="nucleotide sequence ID" value="NZ_CP063205.1"/>
</dbReference>
<evidence type="ECO:0008006" key="3">
    <source>
        <dbReference type="Google" id="ProtNLM"/>
    </source>
</evidence>
<name>A0A871BI58_HALGI</name>
<evidence type="ECO:0000313" key="1">
    <source>
        <dbReference type="EMBL" id="QOS12728.1"/>
    </source>
</evidence>